<reference evidence="4 5" key="1">
    <citation type="journal article" date="2021" name="Int. J. Syst. Evol. Microbiol.">
        <title>Steroidobacter gossypii sp. nov., isolated from soil of cotton cropping field.</title>
        <authorList>
            <person name="Huang R."/>
            <person name="Yang S."/>
            <person name="Zhen C."/>
            <person name="Liu W."/>
        </authorList>
    </citation>
    <scope>NUCLEOTIDE SEQUENCE [LARGE SCALE GENOMIC DNA]</scope>
    <source>
        <strain evidence="4 5">S1-65</strain>
    </source>
</reference>
<dbReference type="Gene3D" id="2.30.330.10">
    <property type="entry name" value="SpoA-like"/>
    <property type="match status" value="1"/>
</dbReference>
<evidence type="ECO:0000256" key="2">
    <source>
        <dbReference type="SAM" id="MobiDB-lite"/>
    </source>
</evidence>
<evidence type="ECO:0000313" key="4">
    <source>
        <dbReference type="EMBL" id="MBM0106893.1"/>
    </source>
</evidence>
<gene>
    <name evidence="4" type="primary">sctQ</name>
    <name evidence="4" type="ORF">JM946_19330</name>
</gene>
<dbReference type="InterPro" id="IPR013385">
    <property type="entry name" value="T3SS_SpaO/YscQ/SpaO"/>
</dbReference>
<dbReference type="Proteomes" id="UP000661077">
    <property type="component" value="Unassembled WGS sequence"/>
</dbReference>
<dbReference type="SUPFAM" id="SSF101801">
    <property type="entry name" value="Surface presentation of antigens (SPOA)"/>
    <property type="match status" value="1"/>
</dbReference>
<feature type="region of interest" description="Disordered" evidence="2">
    <location>
        <begin position="1"/>
        <end position="21"/>
    </location>
</feature>
<dbReference type="RefSeq" id="WP_218042992.1">
    <property type="nucleotide sequence ID" value="NZ_JAEVLS010000004.1"/>
</dbReference>
<dbReference type="InterPro" id="IPR036429">
    <property type="entry name" value="SpoA-like_sf"/>
</dbReference>
<evidence type="ECO:0000259" key="3">
    <source>
        <dbReference type="Pfam" id="PF01052"/>
    </source>
</evidence>
<dbReference type="InterPro" id="IPR001543">
    <property type="entry name" value="FliN-like_C"/>
</dbReference>
<comment type="similarity">
    <text evidence="1">Belongs to the FliN/MopA/SpaO family.</text>
</comment>
<keyword evidence="5" id="KW-1185">Reference proteome</keyword>
<dbReference type="EMBL" id="JAEVLS010000004">
    <property type="protein sequence ID" value="MBM0106893.1"/>
    <property type="molecule type" value="Genomic_DNA"/>
</dbReference>
<proteinExistence type="inferred from homology"/>
<name>A0ABS1X103_9GAMM</name>
<protein>
    <submittedName>
        <fullName evidence="4">Type III secretion system cytoplasmic ring protein SctQ</fullName>
    </submittedName>
</protein>
<feature type="domain" description="Flagellar motor switch protein FliN-like C-terminal" evidence="3">
    <location>
        <begin position="291"/>
        <end position="358"/>
    </location>
</feature>
<evidence type="ECO:0000313" key="5">
    <source>
        <dbReference type="Proteomes" id="UP000661077"/>
    </source>
</evidence>
<evidence type="ECO:0000256" key="1">
    <source>
        <dbReference type="ARBA" id="ARBA00009226"/>
    </source>
</evidence>
<dbReference type="PANTHER" id="PTHR30034">
    <property type="entry name" value="FLAGELLAR MOTOR SWITCH PROTEIN FLIM"/>
    <property type="match status" value="1"/>
</dbReference>
<sequence>MAAQPEQLLPMPQPISPATSEPISWETIDPAVLPAIERLLHRHGPATFKIGDQELNFSWANAQPGEHAITVTLASGAHSLQIELDNLGAIDPLMIGEPFELLPPALRSLVVRKTVASLLTSTPRVLAESLQVTDIQWKAALRTDWPIKLGFRLQRGDDGCVTHGRLSVPSAATLAWLDEQLPAQSKAQRANLHLLPIPIRLVLGQTGLTTSAMRKLEAGDIVWVQSARHTRAGINIDCRIGNLSAALAMVRHRQLQIRNVQALTMKLQPQATATATPPKPVAIDSERTARTLEVPVTFDAGELNVPLWQLERLQPGAVLELPQDIGDSTIQLRVGNSLIAHGALVAIGQRLGVRITHVYLEENSSPTT</sequence>
<dbReference type="PANTHER" id="PTHR30034:SF6">
    <property type="entry name" value="YOP PROTEINS TRANSLOCATION PROTEIN Q"/>
    <property type="match status" value="1"/>
</dbReference>
<accession>A0ABS1X103</accession>
<comment type="caution">
    <text evidence="4">The sequence shown here is derived from an EMBL/GenBank/DDBJ whole genome shotgun (WGS) entry which is preliminary data.</text>
</comment>
<dbReference type="Pfam" id="PF01052">
    <property type="entry name" value="FliMN_C"/>
    <property type="match status" value="1"/>
</dbReference>
<organism evidence="4 5">
    <name type="scientific">Steroidobacter gossypii</name>
    <dbReference type="NCBI Taxonomy" id="2805490"/>
    <lineage>
        <taxon>Bacteria</taxon>
        <taxon>Pseudomonadati</taxon>
        <taxon>Pseudomonadota</taxon>
        <taxon>Gammaproteobacteria</taxon>
        <taxon>Steroidobacterales</taxon>
        <taxon>Steroidobacteraceae</taxon>
        <taxon>Steroidobacter</taxon>
    </lineage>
</organism>
<dbReference type="NCBIfam" id="TIGR02551">
    <property type="entry name" value="SpaO_YscQ"/>
    <property type="match status" value="1"/>
</dbReference>